<dbReference type="AlphaFoldDB" id="A0A1H9PUJ8"/>
<keyword evidence="2" id="KW-1185">Reference proteome</keyword>
<dbReference type="Proteomes" id="UP000199114">
    <property type="component" value="Unassembled WGS sequence"/>
</dbReference>
<dbReference type="STRING" id="1186196.SAMN04489841_3981"/>
<gene>
    <name evidence="1" type="ORF">SAMN04489841_3981</name>
</gene>
<evidence type="ECO:0000313" key="2">
    <source>
        <dbReference type="Proteomes" id="UP000199114"/>
    </source>
</evidence>
<protein>
    <submittedName>
        <fullName evidence="1">Uncharacterized protein</fullName>
    </submittedName>
</protein>
<proteinExistence type="predicted"/>
<name>A0A1H9PUJ8_9EURY</name>
<accession>A0A1H9PUJ8</accession>
<dbReference type="EMBL" id="FOFD01000006">
    <property type="protein sequence ID" value="SER51788.1"/>
    <property type="molecule type" value="Genomic_DNA"/>
</dbReference>
<organism evidence="1 2">
    <name type="scientific">Natrinema salaciae</name>
    <dbReference type="NCBI Taxonomy" id="1186196"/>
    <lineage>
        <taxon>Archaea</taxon>
        <taxon>Methanobacteriati</taxon>
        <taxon>Methanobacteriota</taxon>
        <taxon>Stenosarchaea group</taxon>
        <taxon>Halobacteria</taxon>
        <taxon>Halobacteriales</taxon>
        <taxon>Natrialbaceae</taxon>
        <taxon>Natrinema</taxon>
    </lineage>
</organism>
<sequence length="41" mass="4800">MYKSGGVTVFILSREQEKRIADVDSEPCINAHYYTQFENFI</sequence>
<reference evidence="2" key="1">
    <citation type="submission" date="2016-10" db="EMBL/GenBank/DDBJ databases">
        <authorList>
            <person name="Varghese N."/>
            <person name="Submissions S."/>
        </authorList>
    </citation>
    <scope>NUCLEOTIDE SEQUENCE [LARGE SCALE GENOMIC DNA]</scope>
    <source>
        <strain evidence="2">DSM 25055</strain>
    </source>
</reference>
<evidence type="ECO:0000313" key="1">
    <source>
        <dbReference type="EMBL" id="SER51788.1"/>
    </source>
</evidence>